<reference evidence="1" key="1">
    <citation type="submission" date="2020-11" db="EMBL/GenBank/DDBJ databases">
        <authorList>
            <consortium name="DOE Joint Genome Institute"/>
            <person name="Ahrendt S."/>
            <person name="Riley R."/>
            <person name="Andreopoulos W."/>
            <person name="LaButti K."/>
            <person name="Pangilinan J."/>
            <person name="Ruiz-duenas F.J."/>
            <person name="Barrasa J.M."/>
            <person name="Sanchez-Garcia M."/>
            <person name="Camarero S."/>
            <person name="Miyauchi S."/>
            <person name="Serrano A."/>
            <person name="Linde D."/>
            <person name="Babiker R."/>
            <person name="Drula E."/>
            <person name="Ayuso-Fernandez I."/>
            <person name="Pacheco R."/>
            <person name="Padilla G."/>
            <person name="Ferreira P."/>
            <person name="Barriuso J."/>
            <person name="Kellner H."/>
            <person name="Castanera R."/>
            <person name="Alfaro M."/>
            <person name="Ramirez L."/>
            <person name="Pisabarro A.G."/>
            <person name="Kuo A."/>
            <person name="Tritt A."/>
            <person name="Lipzen A."/>
            <person name="He G."/>
            <person name="Yan M."/>
            <person name="Ng V."/>
            <person name="Cullen D."/>
            <person name="Martin F."/>
            <person name="Rosso M.-N."/>
            <person name="Henrissat B."/>
            <person name="Hibbett D."/>
            <person name="Martinez A.T."/>
            <person name="Grigoriev I.V."/>
        </authorList>
    </citation>
    <scope>NUCLEOTIDE SEQUENCE</scope>
    <source>
        <strain evidence="1">AH 44721</strain>
    </source>
</reference>
<evidence type="ECO:0000313" key="1">
    <source>
        <dbReference type="EMBL" id="KAF8882365.1"/>
    </source>
</evidence>
<name>A0A9P5NGQ1_GYMJU</name>
<keyword evidence="2" id="KW-1185">Reference proteome</keyword>
<comment type="caution">
    <text evidence="1">The sequence shown here is derived from an EMBL/GenBank/DDBJ whole genome shotgun (WGS) entry which is preliminary data.</text>
</comment>
<organism evidence="1 2">
    <name type="scientific">Gymnopilus junonius</name>
    <name type="common">Spectacular rustgill mushroom</name>
    <name type="synonym">Gymnopilus spectabilis subsp. junonius</name>
    <dbReference type="NCBI Taxonomy" id="109634"/>
    <lineage>
        <taxon>Eukaryota</taxon>
        <taxon>Fungi</taxon>
        <taxon>Dikarya</taxon>
        <taxon>Basidiomycota</taxon>
        <taxon>Agaricomycotina</taxon>
        <taxon>Agaricomycetes</taxon>
        <taxon>Agaricomycetidae</taxon>
        <taxon>Agaricales</taxon>
        <taxon>Agaricineae</taxon>
        <taxon>Hymenogastraceae</taxon>
        <taxon>Gymnopilus</taxon>
    </lineage>
</organism>
<dbReference type="AlphaFoldDB" id="A0A9P5NGQ1"/>
<sequence>MISSSMPAWYITIARWIETQERRSEYTPHLLSVSTYLIGHKMINSVFCAPRSSKNFVVLADQSYCRKEPTRTQLLLAVSFVTTNPIFIQVVSEEACTTSNAHSSCPISGRTSAKKICHRQRYSLSVSYYPILACNHSRPLPTERAVVAHRPGYTHSKFAHLLLFGVQRPQVAQSSSETYS</sequence>
<dbReference type="EMBL" id="JADNYJ010000123">
    <property type="protein sequence ID" value="KAF8882365.1"/>
    <property type="molecule type" value="Genomic_DNA"/>
</dbReference>
<protein>
    <submittedName>
        <fullName evidence="1">Uncharacterized protein</fullName>
    </submittedName>
</protein>
<evidence type="ECO:0000313" key="2">
    <source>
        <dbReference type="Proteomes" id="UP000724874"/>
    </source>
</evidence>
<proteinExistence type="predicted"/>
<dbReference type="Proteomes" id="UP000724874">
    <property type="component" value="Unassembled WGS sequence"/>
</dbReference>
<accession>A0A9P5NGQ1</accession>
<gene>
    <name evidence="1" type="ORF">CPB84DRAFT_219733</name>
</gene>